<name>A0A316DJH0_9BACT</name>
<dbReference type="GO" id="GO:0004519">
    <property type="term" value="F:endonuclease activity"/>
    <property type="evidence" value="ECO:0007669"/>
    <property type="project" value="InterPro"/>
</dbReference>
<reference evidence="1 2" key="1">
    <citation type="submission" date="2018-05" db="EMBL/GenBank/DDBJ databases">
        <title>Genomic Encyclopedia of Archaeal and Bacterial Type Strains, Phase II (KMG-II): from individual species to whole genera.</title>
        <authorList>
            <person name="Goeker M."/>
        </authorList>
    </citation>
    <scope>NUCLEOTIDE SEQUENCE [LARGE SCALE GENOMIC DNA]</scope>
    <source>
        <strain evidence="1 2">DSM 22214</strain>
    </source>
</reference>
<dbReference type="EMBL" id="QGGO01000044">
    <property type="protein sequence ID" value="PWK16783.1"/>
    <property type="molecule type" value="Genomic_DNA"/>
</dbReference>
<accession>A0A316DJH0</accession>
<organism evidence="1 2">
    <name type="scientific">Arcicella aurantiaca</name>
    <dbReference type="NCBI Taxonomy" id="591202"/>
    <lineage>
        <taxon>Bacteria</taxon>
        <taxon>Pseudomonadati</taxon>
        <taxon>Bacteroidota</taxon>
        <taxon>Cytophagia</taxon>
        <taxon>Cytophagales</taxon>
        <taxon>Flectobacillaceae</taxon>
        <taxon>Arcicella</taxon>
    </lineage>
</organism>
<gene>
    <name evidence="1" type="ORF">LV89_04741</name>
</gene>
<dbReference type="GO" id="GO:0110001">
    <property type="term" value="C:toxin-antitoxin complex"/>
    <property type="evidence" value="ECO:0007669"/>
    <property type="project" value="InterPro"/>
</dbReference>
<dbReference type="RefSeq" id="WP_109745398.1">
    <property type="nucleotide sequence ID" value="NZ_QGGO01000044.1"/>
</dbReference>
<dbReference type="GO" id="GO:0003723">
    <property type="term" value="F:RNA binding"/>
    <property type="evidence" value="ECO:0007669"/>
    <property type="project" value="InterPro"/>
</dbReference>
<dbReference type="Pfam" id="PF09907">
    <property type="entry name" value="HigB_toxin"/>
    <property type="match status" value="1"/>
</dbReference>
<evidence type="ECO:0000313" key="1">
    <source>
        <dbReference type="EMBL" id="PWK16783.1"/>
    </source>
</evidence>
<comment type="caution">
    <text evidence="1">The sequence shown here is derived from an EMBL/GenBank/DDBJ whole genome shotgun (WGS) entry which is preliminary data.</text>
</comment>
<keyword evidence="2" id="KW-1185">Reference proteome</keyword>
<sequence>MRIIAKGTIRDFWLLHPPAEFPLLDWYNTVKQVEWNTPNDVKQTYGNASIVANDRVVFNIKGNDYRLVTEIDYSFQMVFIIWIGTHKAYDKIDVTTIEYNG</sequence>
<dbReference type="InterPro" id="IPR018669">
    <property type="entry name" value="Toxin_HigB"/>
</dbReference>
<proteinExistence type="predicted"/>
<dbReference type="OrthoDB" id="9799912at2"/>
<protein>
    <submittedName>
        <fullName evidence="1">mRNA interferase HigB</fullName>
    </submittedName>
</protein>
<dbReference type="Proteomes" id="UP000245489">
    <property type="component" value="Unassembled WGS sequence"/>
</dbReference>
<evidence type="ECO:0000313" key="2">
    <source>
        <dbReference type="Proteomes" id="UP000245489"/>
    </source>
</evidence>
<dbReference type="AlphaFoldDB" id="A0A316DJH0"/>